<dbReference type="EMBL" id="BORP01000002">
    <property type="protein sequence ID" value="GIO26711.1"/>
    <property type="molecule type" value="Genomic_DNA"/>
</dbReference>
<name>A0A920C5D6_9BACI</name>
<dbReference type="AlphaFoldDB" id="A0A920C5D6"/>
<dbReference type="Proteomes" id="UP000676917">
    <property type="component" value="Unassembled WGS sequence"/>
</dbReference>
<evidence type="ECO:0000313" key="1">
    <source>
        <dbReference type="EMBL" id="GIO26711.1"/>
    </source>
</evidence>
<protein>
    <submittedName>
        <fullName evidence="1">Uncharacterized protein</fullName>
    </submittedName>
</protein>
<organism evidence="1 2">
    <name type="scientific">Ornithinibacillus bavariensis</name>
    <dbReference type="NCBI Taxonomy" id="545502"/>
    <lineage>
        <taxon>Bacteria</taxon>
        <taxon>Bacillati</taxon>
        <taxon>Bacillota</taxon>
        <taxon>Bacilli</taxon>
        <taxon>Bacillales</taxon>
        <taxon>Bacillaceae</taxon>
        <taxon>Ornithinibacillus</taxon>
    </lineage>
</organism>
<evidence type="ECO:0000313" key="2">
    <source>
        <dbReference type="Proteomes" id="UP000676917"/>
    </source>
</evidence>
<gene>
    <name evidence="1" type="ORF">J43TS3_13220</name>
</gene>
<dbReference type="RefSeq" id="WP_212920224.1">
    <property type="nucleotide sequence ID" value="NZ_BORP01000002.1"/>
</dbReference>
<accession>A0A920C5D6</accession>
<keyword evidence="2" id="KW-1185">Reference proteome</keyword>
<comment type="caution">
    <text evidence="1">The sequence shown here is derived from an EMBL/GenBank/DDBJ whole genome shotgun (WGS) entry which is preliminary data.</text>
</comment>
<reference evidence="1" key="1">
    <citation type="submission" date="2021-03" db="EMBL/GenBank/DDBJ databases">
        <title>Antimicrobial resistance genes in bacteria isolated from Japanese honey, and their potential for conferring macrolide and lincosamide resistance in the American foulbrood pathogen Paenibacillus larvae.</title>
        <authorList>
            <person name="Okamoto M."/>
            <person name="Kumagai M."/>
            <person name="Kanamori H."/>
            <person name="Takamatsu D."/>
        </authorList>
    </citation>
    <scope>NUCLEOTIDE SEQUENCE</scope>
    <source>
        <strain evidence="1">J43TS3</strain>
    </source>
</reference>
<sequence>MNEDILSRAKAWQEKLGLDHYVLERSHIFSETNLNNRTSYILSLELFPTEEASEEHEDFNPAGTASLDIDFHTNKLRRIIFVNGVSFANEHSLPTPEIENVIEWVEEVTDMMFGRQFKLVYEGDREYRFQATVDNMEVAPTGEIEVRFNDTNQLTMFSIDGLFPTEDEVEWEPFSLTRDDITEEIQDHFSFLEAPIEEEEKWLPIWQVNEFYIRNDQSEIILPESILTLDTYHQLNRVIKWDNTSTKEFSLKDLELSTEISYEDAVHKVIVQPISQNELTLALEETKDFLSQFYPNDSGKWTATGMYPEKNYIFVELEGETFKAFKRKLKVIINREDFTTVNYWDSQFLLDMFNDYKEKDQVSVTKEEAFSKIVGTIEVIPVYVKNAKSESYQLCGRVSCNYVVNAATGDLIDKNEL</sequence>
<proteinExistence type="predicted"/>